<dbReference type="GO" id="GO:0110001">
    <property type="term" value="C:toxin-antitoxin complex"/>
    <property type="evidence" value="ECO:0007669"/>
    <property type="project" value="InterPro"/>
</dbReference>
<accession>A0A832A6N2</accession>
<dbReference type="PANTHER" id="PTHR34139">
    <property type="entry name" value="UPF0331 PROTEIN MJ0127"/>
    <property type="match status" value="1"/>
</dbReference>
<dbReference type="GO" id="GO:0000166">
    <property type="term" value="F:nucleotide binding"/>
    <property type="evidence" value="ECO:0007669"/>
    <property type="project" value="UniProtKB-KW"/>
</dbReference>
<comment type="caution">
    <text evidence="7">The sequence shown here is derived from an EMBL/GenBank/DDBJ whole genome shotgun (WGS) entry which is preliminary data.</text>
</comment>
<dbReference type="InterPro" id="IPR037038">
    <property type="entry name" value="HepT-like_sf"/>
</dbReference>
<reference evidence="7" key="1">
    <citation type="journal article" date="2020" name="mSystems">
        <title>Genome- and Community-Level Interaction Insights into Carbon Utilization and Element Cycling Functions of Hydrothermarchaeota in Hydrothermal Sediment.</title>
        <authorList>
            <person name="Zhou Z."/>
            <person name="Liu Y."/>
            <person name="Xu W."/>
            <person name="Pan J."/>
            <person name="Luo Z.H."/>
            <person name="Li M."/>
        </authorList>
    </citation>
    <scope>NUCLEOTIDE SEQUENCE [LARGE SCALE GENOMIC DNA]</scope>
    <source>
        <strain evidence="7">SpSt-456</strain>
    </source>
</reference>
<dbReference type="InterPro" id="IPR008201">
    <property type="entry name" value="HepT-like"/>
</dbReference>
<evidence type="ECO:0000256" key="1">
    <source>
        <dbReference type="ARBA" id="ARBA00022553"/>
    </source>
</evidence>
<keyword evidence="2" id="KW-1277">Toxin-antitoxin system</keyword>
<evidence type="ECO:0000256" key="6">
    <source>
        <dbReference type="ARBA" id="ARBA00024207"/>
    </source>
</evidence>
<keyword evidence="4" id="KW-0547">Nucleotide-binding</keyword>
<dbReference type="EMBL" id="DSTK01000022">
    <property type="protein sequence ID" value="HFK97220.1"/>
    <property type="molecule type" value="Genomic_DNA"/>
</dbReference>
<dbReference type="GO" id="GO:0004540">
    <property type="term" value="F:RNA nuclease activity"/>
    <property type="evidence" value="ECO:0007669"/>
    <property type="project" value="InterPro"/>
</dbReference>
<keyword evidence="1" id="KW-0597">Phosphoprotein</keyword>
<dbReference type="PANTHER" id="PTHR34139:SF1">
    <property type="entry name" value="RNASE MJ1380-RELATED"/>
    <property type="match status" value="1"/>
</dbReference>
<proteinExistence type="inferred from homology"/>
<keyword evidence="5" id="KW-0378">Hydrolase</keyword>
<name>A0A832A6N2_9BACT</name>
<gene>
    <name evidence="7" type="ORF">ENS06_07835</name>
</gene>
<comment type="similarity">
    <text evidence="6">Belongs to the HepT RNase toxin family.</text>
</comment>
<dbReference type="GO" id="GO:0016787">
    <property type="term" value="F:hydrolase activity"/>
    <property type="evidence" value="ECO:0007669"/>
    <property type="project" value="UniProtKB-KW"/>
</dbReference>
<dbReference type="AlphaFoldDB" id="A0A832A6N2"/>
<sequence length="114" mass="13380">MRDPKERLRDILEAIAAIERYLHRGRADFERDELLQGWFVRHLQIIGEAARALPEEVRSLESRIPWPQIIGMRNILVHGYFDIDADIVWEAASRDVPAVKPLIEELLQRLEEQT</sequence>
<dbReference type="Gene3D" id="1.20.120.580">
    <property type="entry name" value="bsu32300-like"/>
    <property type="match status" value="1"/>
</dbReference>
<evidence type="ECO:0000256" key="5">
    <source>
        <dbReference type="ARBA" id="ARBA00022801"/>
    </source>
</evidence>
<evidence type="ECO:0000256" key="3">
    <source>
        <dbReference type="ARBA" id="ARBA00022722"/>
    </source>
</evidence>
<organism evidence="7">
    <name type="scientific">Desulfacinum infernum</name>
    <dbReference type="NCBI Taxonomy" id="35837"/>
    <lineage>
        <taxon>Bacteria</taxon>
        <taxon>Pseudomonadati</taxon>
        <taxon>Thermodesulfobacteriota</taxon>
        <taxon>Syntrophobacteria</taxon>
        <taxon>Syntrophobacterales</taxon>
        <taxon>Syntrophobacteraceae</taxon>
        <taxon>Desulfacinum</taxon>
    </lineage>
</organism>
<dbReference type="Pfam" id="PF01934">
    <property type="entry name" value="HepT-like"/>
    <property type="match status" value="1"/>
</dbReference>
<evidence type="ECO:0000256" key="2">
    <source>
        <dbReference type="ARBA" id="ARBA00022649"/>
    </source>
</evidence>
<keyword evidence="3" id="KW-0540">Nuclease</keyword>
<dbReference type="InterPro" id="IPR051813">
    <property type="entry name" value="HepT_RNase_toxin"/>
</dbReference>
<protein>
    <submittedName>
        <fullName evidence="7">DUF86 domain-containing protein</fullName>
    </submittedName>
</protein>
<evidence type="ECO:0000256" key="4">
    <source>
        <dbReference type="ARBA" id="ARBA00022741"/>
    </source>
</evidence>
<evidence type="ECO:0000313" key="7">
    <source>
        <dbReference type="EMBL" id="HFK97220.1"/>
    </source>
</evidence>